<evidence type="ECO:0000256" key="1">
    <source>
        <dbReference type="ARBA" id="ARBA00004123"/>
    </source>
</evidence>
<name>A0A922CKP0_MANSE</name>
<keyword evidence="6" id="KW-0539">Nucleus</keyword>
<evidence type="ECO:0000256" key="7">
    <source>
        <dbReference type="SAM" id="Coils"/>
    </source>
</evidence>
<dbReference type="Proteomes" id="UP000791440">
    <property type="component" value="Unassembled WGS sequence"/>
</dbReference>
<keyword evidence="5" id="KW-0804">Transcription</keyword>
<reference evidence="10" key="2">
    <citation type="submission" date="2020-12" db="EMBL/GenBank/DDBJ databases">
        <authorList>
            <person name="Kanost M."/>
        </authorList>
    </citation>
    <scope>NUCLEOTIDE SEQUENCE</scope>
</reference>
<feature type="region of interest" description="Disordered" evidence="8">
    <location>
        <begin position="282"/>
        <end position="301"/>
    </location>
</feature>
<dbReference type="Pfam" id="PF07716">
    <property type="entry name" value="bZIP_2"/>
    <property type="match status" value="1"/>
</dbReference>
<evidence type="ECO:0000256" key="6">
    <source>
        <dbReference type="ARBA" id="ARBA00023242"/>
    </source>
</evidence>
<feature type="coiled-coil region" evidence="7">
    <location>
        <begin position="317"/>
        <end position="351"/>
    </location>
</feature>
<evidence type="ECO:0000256" key="3">
    <source>
        <dbReference type="ARBA" id="ARBA00023015"/>
    </source>
</evidence>
<evidence type="ECO:0000256" key="4">
    <source>
        <dbReference type="ARBA" id="ARBA00023125"/>
    </source>
</evidence>
<dbReference type="InterPro" id="IPR031106">
    <property type="entry name" value="C/EBP"/>
</dbReference>
<dbReference type="GO" id="GO:0000981">
    <property type="term" value="F:DNA-binding transcription factor activity, RNA polymerase II-specific"/>
    <property type="evidence" value="ECO:0007669"/>
    <property type="project" value="TreeGrafter"/>
</dbReference>
<keyword evidence="7" id="KW-0175">Coiled coil</keyword>
<dbReference type="InterPro" id="IPR004827">
    <property type="entry name" value="bZIP"/>
</dbReference>
<keyword evidence="3" id="KW-0805">Transcription regulation</keyword>
<gene>
    <name evidence="10" type="ORF">O3G_MSEX006153</name>
</gene>
<dbReference type="SMART" id="SM00338">
    <property type="entry name" value="BRLZ"/>
    <property type="match status" value="1"/>
</dbReference>
<evidence type="ECO:0000256" key="8">
    <source>
        <dbReference type="SAM" id="MobiDB-lite"/>
    </source>
</evidence>
<accession>A0A922CKP0</accession>
<keyword evidence="11" id="KW-1185">Reference proteome</keyword>
<protein>
    <recommendedName>
        <fullName evidence="9">BZIP domain-containing protein</fullName>
    </recommendedName>
</protein>
<dbReference type="GO" id="GO:0006351">
    <property type="term" value="P:DNA-templated transcription"/>
    <property type="evidence" value="ECO:0007669"/>
    <property type="project" value="InterPro"/>
</dbReference>
<evidence type="ECO:0000313" key="10">
    <source>
        <dbReference type="EMBL" id="KAG6449646.1"/>
    </source>
</evidence>
<dbReference type="AlphaFoldDB" id="A0A922CKP0"/>
<reference evidence="10" key="1">
    <citation type="journal article" date="2016" name="Insect Biochem. Mol. Biol.">
        <title>Multifaceted biological insights from a draft genome sequence of the tobacco hornworm moth, Manduca sexta.</title>
        <authorList>
            <person name="Kanost M.R."/>
            <person name="Arrese E.L."/>
            <person name="Cao X."/>
            <person name="Chen Y.R."/>
            <person name="Chellapilla S."/>
            <person name="Goldsmith M.R."/>
            <person name="Grosse-Wilde E."/>
            <person name="Heckel D.G."/>
            <person name="Herndon N."/>
            <person name="Jiang H."/>
            <person name="Papanicolaou A."/>
            <person name="Qu J."/>
            <person name="Soulages J.L."/>
            <person name="Vogel H."/>
            <person name="Walters J."/>
            <person name="Waterhouse R.M."/>
            <person name="Ahn S.J."/>
            <person name="Almeida F.C."/>
            <person name="An C."/>
            <person name="Aqrawi P."/>
            <person name="Bretschneider A."/>
            <person name="Bryant W.B."/>
            <person name="Bucks S."/>
            <person name="Chao H."/>
            <person name="Chevignon G."/>
            <person name="Christen J.M."/>
            <person name="Clarke D.F."/>
            <person name="Dittmer N.T."/>
            <person name="Ferguson L.C.F."/>
            <person name="Garavelou S."/>
            <person name="Gordon K.H.J."/>
            <person name="Gunaratna R.T."/>
            <person name="Han Y."/>
            <person name="Hauser F."/>
            <person name="He Y."/>
            <person name="Heidel-Fischer H."/>
            <person name="Hirsh A."/>
            <person name="Hu Y."/>
            <person name="Jiang H."/>
            <person name="Kalra D."/>
            <person name="Klinner C."/>
            <person name="Konig C."/>
            <person name="Kovar C."/>
            <person name="Kroll A.R."/>
            <person name="Kuwar S.S."/>
            <person name="Lee S.L."/>
            <person name="Lehman R."/>
            <person name="Li K."/>
            <person name="Li Z."/>
            <person name="Liang H."/>
            <person name="Lovelace S."/>
            <person name="Lu Z."/>
            <person name="Mansfield J.H."/>
            <person name="McCulloch K.J."/>
            <person name="Mathew T."/>
            <person name="Morton B."/>
            <person name="Muzny D.M."/>
            <person name="Neunemann D."/>
            <person name="Ongeri F."/>
            <person name="Pauchet Y."/>
            <person name="Pu L.L."/>
            <person name="Pyrousis I."/>
            <person name="Rao X.J."/>
            <person name="Redding A."/>
            <person name="Roesel C."/>
            <person name="Sanchez-Gracia A."/>
            <person name="Schaack S."/>
            <person name="Shukla A."/>
            <person name="Tetreau G."/>
            <person name="Wang Y."/>
            <person name="Xiong G.H."/>
            <person name="Traut W."/>
            <person name="Walsh T.K."/>
            <person name="Worley K.C."/>
            <person name="Wu D."/>
            <person name="Wu W."/>
            <person name="Wu Y.Q."/>
            <person name="Zhang X."/>
            <person name="Zou Z."/>
            <person name="Zucker H."/>
            <person name="Briscoe A.D."/>
            <person name="Burmester T."/>
            <person name="Clem R.J."/>
            <person name="Feyereisen R."/>
            <person name="Grimmelikhuijzen C.J.P."/>
            <person name="Hamodrakas S.J."/>
            <person name="Hansson B.S."/>
            <person name="Huguet E."/>
            <person name="Jermiin L.S."/>
            <person name="Lan Q."/>
            <person name="Lehman H.K."/>
            <person name="Lorenzen M."/>
            <person name="Merzendorfer H."/>
            <person name="Michalopoulos I."/>
            <person name="Morton D.B."/>
            <person name="Muthukrishnan S."/>
            <person name="Oakeshott J.G."/>
            <person name="Palmer W."/>
            <person name="Park Y."/>
            <person name="Passarelli A.L."/>
            <person name="Rozas J."/>
            <person name="Schwartz L.M."/>
            <person name="Smith W."/>
            <person name="Southgate A."/>
            <person name="Vilcinskas A."/>
            <person name="Vogt R."/>
            <person name="Wang P."/>
            <person name="Werren J."/>
            <person name="Yu X.Q."/>
            <person name="Zhou J.J."/>
            <person name="Brown S.J."/>
            <person name="Scherer S.E."/>
            <person name="Richards S."/>
            <person name="Blissard G.W."/>
        </authorList>
    </citation>
    <scope>NUCLEOTIDE SEQUENCE</scope>
</reference>
<comment type="subcellular location">
    <subcellularLocation>
        <location evidence="1">Nucleus</location>
    </subcellularLocation>
</comment>
<feature type="region of interest" description="Disordered" evidence="8">
    <location>
        <begin position="209"/>
        <end position="233"/>
    </location>
</feature>
<dbReference type="EMBL" id="JH668376">
    <property type="protein sequence ID" value="KAG6449646.1"/>
    <property type="molecule type" value="Genomic_DNA"/>
</dbReference>
<evidence type="ECO:0000256" key="2">
    <source>
        <dbReference type="ARBA" id="ARBA00006951"/>
    </source>
</evidence>
<comment type="similarity">
    <text evidence="2">Belongs to the bZIP family. C/EBP subfamily.</text>
</comment>
<evidence type="ECO:0000259" key="9">
    <source>
        <dbReference type="PROSITE" id="PS50217"/>
    </source>
</evidence>
<comment type="caution">
    <text evidence="10">The sequence shown here is derived from an EMBL/GenBank/DDBJ whole genome shotgun (WGS) entry which is preliminary data.</text>
</comment>
<feature type="compositionally biased region" description="Basic and acidic residues" evidence="8">
    <location>
        <begin position="133"/>
        <end position="143"/>
    </location>
</feature>
<feature type="region of interest" description="Disordered" evidence="8">
    <location>
        <begin position="107"/>
        <end position="154"/>
    </location>
</feature>
<keyword evidence="4" id="KW-0238">DNA-binding</keyword>
<dbReference type="CDD" id="cd14693">
    <property type="entry name" value="bZIP_CEBP"/>
    <property type="match status" value="1"/>
</dbReference>
<evidence type="ECO:0000256" key="5">
    <source>
        <dbReference type="ARBA" id="ARBA00023163"/>
    </source>
</evidence>
<dbReference type="GO" id="GO:0005634">
    <property type="term" value="C:nucleus"/>
    <property type="evidence" value="ECO:0007669"/>
    <property type="project" value="UniProtKB-SubCell"/>
</dbReference>
<proteinExistence type="inferred from homology"/>
<dbReference type="GO" id="GO:0000978">
    <property type="term" value="F:RNA polymerase II cis-regulatory region sequence-specific DNA binding"/>
    <property type="evidence" value="ECO:0007669"/>
    <property type="project" value="TreeGrafter"/>
</dbReference>
<dbReference type="PANTHER" id="PTHR23334">
    <property type="entry name" value="CCAAT/ENHANCER BINDING PROTEIN"/>
    <property type="match status" value="1"/>
</dbReference>
<sequence>MNSTEVVTPRASALQRKLLPGTFSASFRPTLRGVWRLRRASPRPTAVAFARLRAGPAFRTRSARAPPAPTHANTPPPLSLSHRACASVTASQCFDVEARATGAAGPVIGPGGGMESPQMYDAAAAPPPPPQPDLKKVVEDKRAPFPPPDLDELNGQEISLDLQHLIEDQFRGEETMALFQEILPGGRSPQPRFTRTTLAYMPQPVHSGASYAPVQTSSGHEQAPPIKEEPPEPQDFRRAVTCAQYTGQYNPQPPVGVNNPYTGSFTPLPPLGAPLLPPLLKHKPPPSRRSSGKVIDKGTDEYRRRRERNNIAVRKSREKAKVRSREVEEKVKTLLREKEALLKRLEAVSGELSLHKQMYVHLINLNHPEITELCRSMLQLGAPHAPDHSL</sequence>
<dbReference type="PANTHER" id="PTHR23334:SF69">
    <property type="entry name" value="CCAAT_ENHANCER-BINDING PROTEIN GAMMA"/>
    <property type="match status" value="1"/>
</dbReference>
<evidence type="ECO:0000313" key="11">
    <source>
        <dbReference type="Proteomes" id="UP000791440"/>
    </source>
</evidence>
<feature type="domain" description="BZIP" evidence="9">
    <location>
        <begin position="299"/>
        <end position="362"/>
    </location>
</feature>
<dbReference type="PROSITE" id="PS50217">
    <property type="entry name" value="BZIP"/>
    <property type="match status" value="1"/>
</dbReference>
<organism evidence="10 11">
    <name type="scientific">Manduca sexta</name>
    <name type="common">Tobacco hawkmoth</name>
    <name type="synonym">Tobacco hornworm</name>
    <dbReference type="NCBI Taxonomy" id="7130"/>
    <lineage>
        <taxon>Eukaryota</taxon>
        <taxon>Metazoa</taxon>
        <taxon>Ecdysozoa</taxon>
        <taxon>Arthropoda</taxon>
        <taxon>Hexapoda</taxon>
        <taxon>Insecta</taxon>
        <taxon>Pterygota</taxon>
        <taxon>Neoptera</taxon>
        <taxon>Endopterygota</taxon>
        <taxon>Lepidoptera</taxon>
        <taxon>Glossata</taxon>
        <taxon>Ditrysia</taxon>
        <taxon>Bombycoidea</taxon>
        <taxon>Sphingidae</taxon>
        <taxon>Sphinginae</taxon>
        <taxon>Sphingini</taxon>
        <taxon>Manduca</taxon>
    </lineage>
</organism>